<evidence type="ECO:0000256" key="1">
    <source>
        <dbReference type="SAM" id="Phobius"/>
    </source>
</evidence>
<feature type="transmembrane region" description="Helical" evidence="1">
    <location>
        <begin position="51"/>
        <end position="74"/>
    </location>
</feature>
<keyword evidence="1" id="KW-0812">Transmembrane</keyword>
<evidence type="ECO:0000313" key="3">
    <source>
        <dbReference type="Proteomes" id="UP000327118"/>
    </source>
</evidence>
<protein>
    <submittedName>
        <fullName evidence="2">Uncharacterized protein</fullName>
    </submittedName>
</protein>
<name>A0A5N6ZLF3_9EURO</name>
<keyword evidence="1" id="KW-0472">Membrane</keyword>
<keyword evidence="3" id="KW-1185">Reference proteome</keyword>
<reference evidence="3" key="1">
    <citation type="submission" date="2019-04" db="EMBL/GenBank/DDBJ databases">
        <title>Friends and foes A comparative genomics studyof 23 Aspergillus species from section Flavi.</title>
        <authorList>
            <consortium name="DOE Joint Genome Institute"/>
            <person name="Kjaerbolling I."/>
            <person name="Vesth T."/>
            <person name="Frisvad J.C."/>
            <person name="Nybo J.L."/>
            <person name="Theobald S."/>
            <person name="Kildgaard S."/>
            <person name="Isbrandt T."/>
            <person name="Kuo A."/>
            <person name="Sato A."/>
            <person name="Lyhne E.K."/>
            <person name="Kogle M.E."/>
            <person name="Wiebenga A."/>
            <person name="Kun R.S."/>
            <person name="Lubbers R.J."/>
            <person name="Makela M.R."/>
            <person name="Barry K."/>
            <person name="Chovatia M."/>
            <person name="Clum A."/>
            <person name="Daum C."/>
            <person name="Haridas S."/>
            <person name="He G."/>
            <person name="LaButti K."/>
            <person name="Lipzen A."/>
            <person name="Mondo S."/>
            <person name="Riley R."/>
            <person name="Salamov A."/>
            <person name="Simmons B.A."/>
            <person name="Magnuson J.K."/>
            <person name="Henrissat B."/>
            <person name="Mortensen U.H."/>
            <person name="Larsen T.O."/>
            <person name="Devries R.P."/>
            <person name="Grigoriev I.V."/>
            <person name="Machida M."/>
            <person name="Baker S.E."/>
            <person name="Andersen M.R."/>
        </authorList>
    </citation>
    <scope>NUCLEOTIDE SEQUENCE [LARGE SCALE GENOMIC DNA]</scope>
    <source>
        <strain evidence="3">CBS 553.77</strain>
    </source>
</reference>
<dbReference type="Proteomes" id="UP000327118">
    <property type="component" value="Unassembled WGS sequence"/>
</dbReference>
<sequence>MKQPLYLVRIWRFPIFNGRTTARTHSQECSSDSSTWVLRQDRPPPNGMPNLVTLVTYVTFYGFCLSTLSASMIAV</sequence>
<keyword evidence="1" id="KW-1133">Transmembrane helix</keyword>
<organism evidence="2 3">
    <name type="scientific">Aspergillus coremiiformis</name>
    <dbReference type="NCBI Taxonomy" id="138285"/>
    <lineage>
        <taxon>Eukaryota</taxon>
        <taxon>Fungi</taxon>
        <taxon>Dikarya</taxon>
        <taxon>Ascomycota</taxon>
        <taxon>Pezizomycotina</taxon>
        <taxon>Eurotiomycetes</taxon>
        <taxon>Eurotiomycetidae</taxon>
        <taxon>Eurotiales</taxon>
        <taxon>Aspergillaceae</taxon>
        <taxon>Aspergillus</taxon>
        <taxon>Aspergillus subgen. Circumdati</taxon>
    </lineage>
</organism>
<dbReference type="AlphaFoldDB" id="A0A5N6ZLF3"/>
<proteinExistence type="predicted"/>
<gene>
    <name evidence="2" type="ORF">BDV28DRAFT_126074</name>
</gene>
<dbReference type="EMBL" id="ML739033">
    <property type="protein sequence ID" value="KAE8357010.1"/>
    <property type="molecule type" value="Genomic_DNA"/>
</dbReference>
<evidence type="ECO:0000313" key="2">
    <source>
        <dbReference type="EMBL" id="KAE8357010.1"/>
    </source>
</evidence>
<accession>A0A5N6ZLF3</accession>